<dbReference type="Pfam" id="PF00271">
    <property type="entry name" value="Helicase_C"/>
    <property type="match status" value="1"/>
</dbReference>
<keyword evidence="3" id="KW-0067">ATP-binding</keyword>
<accession>A0A941E691</accession>
<dbReference type="RefSeq" id="WP_212515836.1">
    <property type="nucleotide sequence ID" value="NZ_JAGSOH010000001.1"/>
</dbReference>
<dbReference type="SUPFAM" id="SSF52540">
    <property type="entry name" value="P-loop containing nucleoside triphosphate hydrolases"/>
    <property type="match status" value="1"/>
</dbReference>
<name>A0A941E691_9ACTN</name>
<reference evidence="3" key="1">
    <citation type="submission" date="2021-04" db="EMBL/GenBank/DDBJ databases">
        <title>Genome based classification of Actinospica acidithermotolerans sp. nov., an actinobacterium isolated from an Indonesian hot spring.</title>
        <authorList>
            <person name="Kusuma A.B."/>
            <person name="Putra K.E."/>
            <person name="Nafisah S."/>
            <person name="Loh J."/>
            <person name="Nouioui I."/>
            <person name="Goodfellow M."/>
        </authorList>
    </citation>
    <scope>NUCLEOTIDE SEQUENCE</scope>
    <source>
        <strain evidence="3">MGRD01-02</strain>
    </source>
</reference>
<keyword evidence="3" id="KW-0378">Hydrolase</keyword>
<comment type="caution">
    <text evidence="3">The sequence shown here is derived from an EMBL/GenBank/DDBJ whole genome shotgun (WGS) entry which is preliminary data.</text>
</comment>
<dbReference type="AlphaFoldDB" id="A0A941E691"/>
<feature type="region of interest" description="Disordered" evidence="1">
    <location>
        <begin position="1189"/>
        <end position="1225"/>
    </location>
</feature>
<dbReference type="EMBL" id="JAGSOH010000001">
    <property type="protein sequence ID" value="MBR7824678.1"/>
    <property type="molecule type" value="Genomic_DNA"/>
</dbReference>
<keyword evidence="3" id="KW-0347">Helicase</keyword>
<dbReference type="Gene3D" id="3.40.50.300">
    <property type="entry name" value="P-loop containing nucleotide triphosphate hydrolases"/>
    <property type="match status" value="1"/>
</dbReference>
<feature type="domain" description="Helicase C-terminal" evidence="2">
    <location>
        <begin position="902"/>
        <end position="1051"/>
    </location>
</feature>
<organism evidence="3 4">
    <name type="scientific">Actinospica acidithermotolerans</name>
    <dbReference type="NCBI Taxonomy" id="2828514"/>
    <lineage>
        <taxon>Bacteria</taxon>
        <taxon>Bacillati</taxon>
        <taxon>Actinomycetota</taxon>
        <taxon>Actinomycetes</taxon>
        <taxon>Catenulisporales</taxon>
        <taxon>Actinospicaceae</taxon>
        <taxon>Actinospica</taxon>
    </lineage>
</organism>
<evidence type="ECO:0000313" key="3">
    <source>
        <dbReference type="EMBL" id="MBR7824678.1"/>
    </source>
</evidence>
<dbReference type="PROSITE" id="PS51194">
    <property type="entry name" value="HELICASE_CTER"/>
    <property type="match status" value="1"/>
</dbReference>
<feature type="compositionally biased region" description="Basic and acidic residues" evidence="1">
    <location>
        <begin position="1189"/>
        <end position="1198"/>
    </location>
</feature>
<evidence type="ECO:0000259" key="2">
    <source>
        <dbReference type="PROSITE" id="PS51194"/>
    </source>
</evidence>
<proteinExistence type="predicted"/>
<gene>
    <name evidence="3" type="primary">drmA</name>
    <name evidence="3" type="ORF">KDK95_00030</name>
</gene>
<keyword evidence="4" id="KW-1185">Reference proteome</keyword>
<protein>
    <submittedName>
        <fullName evidence="3">DISARM system helicase DrmA</fullName>
    </submittedName>
</protein>
<feature type="region of interest" description="Disordered" evidence="1">
    <location>
        <begin position="1"/>
        <end position="20"/>
    </location>
</feature>
<dbReference type="SMART" id="SM00490">
    <property type="entry name" value="HELICc"/>
    <property type="match status" value="1"/>
</dbReference>
<dbReference type="NCBIfam" id="NF038325">
    <property type="entry name" value="DISARM_DrmAS"/>
    <property type="match status" value="1"/>
</dbReference>
<dbReference type="CDD" id="cd18785">
    <property type="entry name" value="SF2_C"/>
    <property type="match status" value="1"/>
</dbReference>
<evidence type="ECO:0000256" key="1">
    <source>
        <dbReference type="SAM" id="MobiDB-lite"/>
    </source>
</evidence>
<keyword evidence="3" id="KW-0547">Nucleotide-binding</keyword>
<dbReference type="InterPro" id="IPR001650">
    <property type="entry name" value="Helicase_C-like"/>
</dbReference>
<dbReference type="Proteomes" id="UP000676325">
    <property type="component" value="Unassembled WGS sequence"/>
</dbReference>
<evidence type="ECO:0000313" key="4">
    <source>
        <dbReference type="Proteomes" id="UP000676325"/>
    </source>
</evidence>
<dbReference type="InterPro" id="IPR027417">
    <property type="entry name" value="P-loop_NTPase"/>
</dbReference>
<sequence length="1225" mass="134387">MSEELPADALPPAGGTEPVLRAPTAQEVRDELADMVVSDLRGPVFGDEESLANDPREWYVLGKLAPDGTEVAPDELDELAESDGALADDNGADIETQAPNTSSLVPSSIGFTARVEGSVTELLVSAAWGEYESVPDPDRPKARRYQRRQRGGEIPVKLAEGPIAARALDPEVPDVKVRGRVRWHDDAWLVTLFLVNAQHGLGVRPWVFQAALAARAADGSGCFLPRRSADRTSRGGDAEDRAEQRRLSMTYRFLPEFAVGHGCGVKTKTDEADRMRAVRISTATAPEHELAATDVPDAVADPDLPELAELVLDMKVLADLEVEPLRAALMPLVTGYRAWIDRAERRAAEPEARLTGFGREVRDTLAAAREAATRIEAGIDLLTGADEVRDERALAAFRFANSAMHLQRIHTIASAARRRDPSLAPETAVAEADADDLAPRNRSWRPFQLAFLLLNLPALADPGHRERSTDSGTAVADLLWFPTGGGKTEAYLGLTAFTLAVRRLQPQFGGYRADHGIAVLMRYTLRLLTIQQFHRASALICACEVLRRADTERWGNEPFRIGLWVGGEVTPNTVDRADEYVKEAHRDRGRPRLGGGSPHQLTHCPWCGSALEAARAITVDLKGLRRTWVRCPDLMYCPFGPMGEYSGAAGAEPGLPVVVTDEELYRLLPSLVIATVDKFAQLPWQGATRTLFGGVDRYCERHGHLAAETTSASWESATGHQATDSLPAARILPGTRIRPPDLIVQDELHLISGPLGSLVGLYESAVDRLATWEREPGQPVRPKVIASTATVRRARNQIGALFNRETRVFPPPGLDADDSFFARTRPTTGLGSKPGRLYIGLCAHGSRIKNTHIRVYVALLAAAHALHEKYGRNEVTDPYMTVVGYFNSLRDLGGMRRLVEDDVSTRVGRADERGLANRREPQVRELTSRMSNDDIPVILAELERAYTNRSAGYGPDAAPSRPRAETPRAVDVLLATNMIAVGVDVSRLGAMIVANQPKSTAEYIQATSRVGRAAPGLVFTVYNWARPRDLSHYESFEAFHATMYQHVEALSVTPFADRAIDRGLSGVLAALVRDLRPDYNTNLGAGYLTRDSELADHVGQYLKRRAVDVVGPRVAGERILRHVDDRLDYWERRRRAPGIRLGYRPGRGPDSGDIEALLREPESGAWTRFTCPTSLRNVEPGIQLILSHDPESHTRVEESAAEPEWTPRPAEDDQNPTSDESGAEQ</sequence>
<feature type="compositionally biased region" description="Polar residues" evidence="1">
    <location>
        <begin position="1215"/>
        <end position="1225"/>
    </location>
</feature>
<dbReference type="GO" id="GO:0004386">
    <property type="term" value="F:helicase activity"/>
    <property type="evidence" value="ECO:0007669"/>
    <property type="project" value="UniProtKB-KW"/>
</dbReference>